<gene>
    <name evidence="2" type="ORF">BMF94_1134</name>
</gene>
<reference evidence="2 3" key="1">
    <citation type="journal article" date="2018" name="Front. Microbiol.">
        <title>Prospects for Fungal Bioremediation of Acidic Radioactive Waste Sites: Characterization and Genome Sequence of Rhodotorula taiwanensis MD1149.</title>
        <authorList>
            <person name="Tkavc R."/>
            <person name="Matrosova V.Y."/>
            <person name="Grichenko O.E."/>
            <person name="Gostincar C."/>
            <person name="Volpe R.P."/>
            <person name="Klimenkova P."/>
            <person name="Gaidamakova E.K."/>
            <person name="Zhou C.E."/>
            <person name="Stewart B.J."/>
            <person name="Lyman M.G."/>
            <person name="Malfatti S.A."/>
            <person name="Rubinfeld B."/>
            <person name="Courtot M."/>
            <person name="Singh J."/>
            <person name="Dalgard C.L."/>
            <person name="Hamilton T."/>
            <person name="Frey K.G."/>
            <person name="Gunde-Cimerman N."/>
            <person name="Dugan L."/>
            <person name="Daly M.J."/>
        </authorList>
    </citation>
    <scope>NUCLEOTIDE SEQUENCE [LARGE SCALE GENOMIC DNA]</scope>
    <source>
        <strain evidence="2 3">MD1149</strain>
    </source>
</reference>
<name>A0A2S5BGC7_9BASI</name>
<evidence type="ECO:0000313" key="3">
    <source>
        <dbReference type="Proteomes" id="UP000237144"/>
    </source>
</evidence>
<feature type="region of interest" description="Disordered" evidence="1">
    <location>
        <begin position="171"/>
        <end position="227"/>
    </location>
</feature>
<feature type="compositionally biased region" description="Polar residues" evidence="1">
    <location>
        <begin position="1"/>
        <end position="20"/>
    </location>
</feature>
<dbReference type="EMBL" id="PJQD01000011">
    <property type="protein sequence ID" value="POY75821.1"/>
    <property type="molecule type" value="Genomic_DNA"/>
</dbReference>
<dbReference type="OrthoDB" id="2020419at2759"/>
<keyword evidence="3" id="KW-1185">Reference proteome</keyword>
<dbReference type="Proteomes" id="UP000237144">
    <property type="component" value="Unassembled WGS sequence"/>
</dbReference>
<evidence type="ECO:0008006" key="4">
    <source>
        <dbReference type="Google" id="ProtNLM"/>
    </source>
</evidence>
<feature type="compositionally biased region" description="Low complexity" evidence="1">
    <location>
        <begin position="107"/>
        <end position="121"/>
    </location>
</feature>
<organism evidence="2 3">
    <name type="scientific">Rhodotorula taiwanensis</name>
    <dbReference type="NCBI Taxonomy" id="741276"/>
    <lineage>
        <taxon>Eukaryota</taxon>
        <taxon>Fungi</taxon>
        <taxon>Dikarya</taxon>
        <taxon>Basidiomycota</taxon>
        <taxon>Pucciniomycotina</taxon>
        <taxon>Microbotryomycetes</taxon>
        <taxon>Sporidiobolales</taxon>
        <taxon>Sporidiobolaceae</taxon>
        <taxon>Rhodotorula</taxon>
    </lineage>
</organism>
<evidence type="ECO:0000313" key="2">
    <source>
        <dbReference type="EMBL" id="POY75821.1"/>
    </source>
</evidence>
<proteinExistence type="predicted"/>
<evidence type="ECO:0000256" key="1">
    <source>
        <dbReference type="SAM" id="MobiDB-lite"/>
    </source>
</evidence>
<feature type="region of interest" description="Disordered" evidence="1">
    <location>
        <begin position="1"/>
        <end position="23"/>
    </location>
</feature>
<accession>A0A2S5BGC7</accession>
<protein>
    <recommendedName>
        <fullName evidence="4">GDP-fucose protein O-fucosyltransferase</fullName>
    </recommendedName>
</protein>
<dbReference type="AlphaFoldDB" id="A0A2S5BGC7"/>
<feature type="region of interest" description="Disordered" evidence="1">
    <location>
        <begin position="107"/>
        <end position="128"/>
    </location>
</feature>
<dbReference type="STRING" id="741276.A0A2S5BGC7"/>
<sequence>MHQRTPSHSYRIPVTSSPPSLHQPLVVVPTAAGTIPLVPRPRKRHASDDDAYEPLLAHAHAGGAANTADSAAAGWIPTRLGGRQALRKWMLVVLGLGATYVVVSTASSSSSSSASGANDASRGGPSAASWNPVSWWASSATPPLDEPDDWMQPPRVDRTALEKLRLLEIHYGADEGDDDRPPAPPERDRAGAPAAAPGSQATADNAGEQAEARIPPGGGGKTAETDDAPPVVAEIPEFVKPNPLAPPAPDKVATAVLDRRVCGAVNGAPCRFLVPAWLGEQETKAQQHLYQLGLLALALNRTLVLPNVSKSRLGTCYKNPFSFYYSPSSLTDLGIPTISQEDFIDWTLRRETAPTAQVVTMSNAKVDYSLGAVEIDSASDPTLVPSKPTRNLCLRAPRTRLDFAPHSPLSIYPPEGYHRSEAGRLGFGESVITTLRSRKVVSKSSRLSSPPRGPTPAPPDVLAFNYELRFPILSSTVAAAFAHPSIPEAAPFAHFPYADIWTSLGSKLVDRLAPFVAIHWRTETLTPANLAPCGKSLLDKLLELKKQYPSLRNVYLATDYPIESLDPSLGPAPRREGAAATTAAAEEVAHSGTFAKVVTPQHHAALKKFLKDFARRAKGQLRLTTFAKEQGELANEADSVLSPAFVRDLVELTTPLLRSPPRIGTVVDAQADSVPEPVTASEAILSLGQVDSGLYGILDKLVAMRAELFVTGTPGVGSSTVGACAKLSSFTNQLVAAREERMAAGEGLWNTVEHFELAGR</sequence>
<feature type="compositionally biased region" description="Basic and acidic residues" evidence="1">
    <location>
        <begin position="171"/>
        <end position="190"/>
    </location>
</feature>
<comment type="caution">
    <text evidence="2">The sequence shown here is derived from an EMBL/GenBank/DDBJ whole genome shotgun (WGS) entry which is preliminary data.</text>
</comment>